<sequence>QSSEKVLEASFELSLLIAKAKKSHSVGETLIKPCLLKAADIVLGSESKQKLSQISLSDNTVKRRIDDMAEDIKNQVVEAVKASTFFAIQLDESTDVAQCCQLIVFVRYIQNETIKDELLFSKELTTTSKASDIMTAISEFFDRHELSWTKLIGVCTDGAPAMLGSRSGFVQLVREKNPNVITIHCFIHRQALAAKTLSNELYDILKLCIKIVNYVKKSALNTRLFKALCEDLGTEHKTLLFHTEVRWLSKGNMLVRLFELRDEVIQFLEIQKQSELLVEFRKPWVQVVFAYLSDVFDSMNSLNLKLQGGDSNIIYHRDAITAYIEKLQLWKRKILACNYSCFPKLFLIIEEVRFKEVLDETDTTNKISNHLQQLTDEFQRYFPNSCDNNIYRLATDPFHVDIDALPDMFQEQALEIKNDSAAKYDFEKMDKALFWVKYLKVYPSIAEEALKLFLPFSSTYLCEKAFSTVVVIKTKYRSKLDIAITEYLRTLDKWGWGLSKEEVLDLVAAFVQKNNLKTPFKENRPGTKWFVSFRERHKLSVKKPQAVEAVRKRMTDPFVIDEYFTLLKEILTKYKINDPRKIWNLDETSVSLDPMKTKVVGAIGQPCTRTTAGTGKENITVLTKVNAAGDKINPLMYLKENMSTRNGC</sequence>
<keyword evidence="1" id="KW-0238">DNA-binding</keyword>
<dbReference type="GO" id="GO:0003677">
    <property type="term" value="F:DNA binding"/>
    <property type="evidence" value="ECO:0007669"/>
    <property type="project" value="UniProtKB-KW"/>
</dbReference>
<dbReference type="PANTHER" id="PTHR45913:SF19">
    <property type="entry name" value="LOW QUALITY PROTEIN: ZINC FINGER BED DOMAIN-CONTAINING PROTEIN 5-LIKE"/>
    <property type="match status" value="1"/>
</dbReference>
<evidence type="ECO:0000313" key="4">
    <source>
        <dbReference type="Proteomes" id="UP000838756"/>
    </source>
</evidence>
<dbReference type="InterPro" id="IPR006600">
    <property type="entry name" value="HTH_CenpB_DNA-bd_dom"/>
</dbReference>
<feature type="domain" description="HTH CENPB-type" evidence="2">
    <location>
        <begin position="468"/>
        <end position="543"/>
    </location>
</feature>
<dbReference type="Proteomes" id="UP000838756">
    <property type="component" value="Unassembled WGS sequence"/>
</dbReference>
<comment type="caution">
    <text evidence="3">The sequence shown here is derived from an EMBL/GenBank/DDBJ whole genome shotgun (WGS) entry which is preliminary data.</text>
</comment>
<evidence type="ECO:0000256" key="1">
    <source>
        <dbReference type="ARBA" id="ARBA00023125"/>
    </source>
</evidence>
<evidence type="ECO:0000259" key="2">
    <source>
        <dbReference type="PROSITE" id="PS51253"/>
    </source>
</evidence>
<organism evidence="3 4">
    <name type="scientific">Pararge aegeria aegeria</name>
    <dbReference type="NCBI Taxonomy" id="348720"/>
    <lineage>
        <taxon>Eukaryota</taxon>
        <taxon>Metazoa</taxon>
        <taxon>Ecdysozoa</taxon>
        <taxon>Arthropoda</taxon>
        <taxon>Hexapoda</taxon>
        <taxon>Insecta</taxon>
        <taxon>Pterygota</taxon>
        <taxon>Neoptera</taxon>
        <taxon>Endopterygota</taxon>
        <taxon>Lepidoptera</taxon>
        <taxon>Glossata</taxon>
        <taxon>Ditrysia</taxon>
        <taxon>Papilionoidea</taxon>
        <taxon>Nymphalidae</taxon>
        <taxon>Satyrinae</taxon>
        <taxon>Satyrini</taxon>
        <taxon>Parargina</taxon>
        <taxon>Pararge</taxon>
    </lineage>
</organism>
<accession>A0A8S4QXG6</accession>
<protein>
    <submittedName>
        <fullName evidence="3">Jg14191 protein</fullName>
    </submittedName>
</protein>
<dbReference type="OrthoDB" id="1101576at2759"/>
<dbReference type="InterPro" id="IPR012337">
    <property type="entry name" value="RNaseH-like_sf"/>
</dbReference>
<gene>
    <name evidence="3" type="primary">jg14191</name>
    <name evidence="3" type="ORF">PAEG_LOCUS7455</name>
</gene>
<reference evidence="3" key="1">
    <citation type="submission" date="2022-03" db="EMBL/GenBank/DDBJ databases">
        <authorList>
            <person name="Lindestad O."/>
        </authorList>
    </citation>
    <scope>NUCLEOTIDE SEQUENCE</scope>
</reference>
<dbReference type="PANTHER" id="PTHR45913">
    <property type="entry name" value="EPM2A-INTERACTING PROTEIN 1"/>
    <property type="match status" value="1"/>
</dbReference>
<dbReference type="EMBL" id="CAKXAJ010021969">
    <property type="protein sequence ID" value="CAH2226763.1"/>
    <property type="molecule type" value="Genomic_DNA"/>
</dbReference>
<keyword evidence="4" id="KW-1185">Reference proteome</keyword>
<name>A0A8S4QXG6_9NEOP</name>
<dbReference type="PROSITE" id="PS51253">
    <property type="entry name" value="HTH_CENPB"/>
    <property type="match status" value="1"/>
</dbReference>
<dbReference type="AlphaFoldDB" id="A0A8S4QXG6"/>
<feature type="non-terminal residue" evidence="3">
    <location>
        <position position="1"/>
    </location>
</feature>
<dbReference type="SUPFAM" id="SSF53098">
    <property type="entry name" value="Ribonuclease H-like"/>
    <property type="match status" value="1"/>
</dbReference>
<proteinExistence type="predicted"/>
<evidence type="ECO:0000313" key="3">
    <source>
        <dbReference type="EMBL" id="CAH2226763.1"/>
    </source>
</evidence>